<keyword evidence="3" id="KW-0547">Nucleotide-binding</keyword>
<dbReference type="AlphaFoldDB" id="A0A926IMN8"/>
<dbReference type="RefSeq" id="WP_249323477.1">
    <property type="nucleotide sequence ID" value="NZ_JACRTK010000002.1"/>
</dbReference>
<dbReference type="PANTHER" id="PTHR30050:SF10">
    <property type="entry name" value="PHAGE-LIKE ELEMENT PBSX PROTEIN XKDC"/>
    <property type="match status" value="1"/>
</dbReference>
<dbReference type="SUPFAM" id="SSF52540">
    <property type="entry name" value="P-loop containing nucleoside triphosphate hydrolases"/>
    <property type="match status" value="1"/>
</dbReference>
<feature type="coiled-coil region" evidence="1">
    <location>
        <begin position="1"/>
        <end position="28"/>
    </location>
</feature>
<reference evidence="3 4" key="1">
    <citation type="submission" date="2020-08" db="EMBL/GenBank/DDBJ databases">
        <title>Genome public.</title>
        <authorList>
            <person name="Liu C."/>
            <person name="Sun Q."/>
        </authorList>
    </citation>
    <scope>NUCLEOTIDE SEQUENCE [LARGE SCALE GENOMIC DNA]</scope>
    <source>
        <strain evidence="3 4">NSJ-26</strain>
    </source>
</reference>
<dbReference type="Proteomes" id="UP000601522">
    <property type="component" value="Unassembled WGS sequence"/>
</dbReference>
<gene>
    <name evidence="3" type="ORF">H8689_05780</name>
</gene>
<keyword evidence="3" id="KW-0067">ATP-binding</keyword>
<keyword evidence="1" id="KW-0175">Coiled coil</keyword>
<evidence type="ECO:0000259" key="2">
    <source>
        <dbReference type="Pfam" id="PF01695"/>
    </source>
</evidence>
<feature type="domain" description="IstB-like ATP-binding" evidence="2">
    <location>
        <begin position="90"/>
        <end position="243"/>
    </location>
</feature>
<dbReference type="Gene3D" id="3.40.50.300">
    <property type="entry name" value="P-loop containing nucleotide triphosphate hydrolases"/>
    <property type="match status" value="1"/>
</dbReference>
<comment type="caution">
    <text evidence="3">The sequence shown here is derived from an EMBL/GenBank/DDBJ whole genome shotgun (WGS) entry which is preliminary data.</text>
</comment>
<dbReference type="GO" id="GO:0005524">
    <property type="term" value="F:ATP binding"/>
    <property type="evidence" value="ECO:0007669"/>
    <property type="project" value="UniProtKB-KW"/>
</dbReference>
<organism evidence="3 4">
    <name type="scientific">Wansuia hejianensis</name>
    <dbReference type="NCBI Taxonomy" id="2763667"/>
    <lineage>
        <taxon>Bacteria</taxon>
        <taxon>Bacillati</taxon>
        <taxon>Bacillota</taxon>
        <taxon>Clostridia</taxon>
        <taxon>Lachnospirales</taxon>
        <taxon>Lachnospiraceae</taxon>
        <taxon>Wansuia</taxon>
    </lineage>
</organism>
<dbReference type="InterPro" id="IPR002611">
    <property type="entry name" value="IstB_ATP-bd"/>
</dbReference>
<evidence type="ECO:0000313" key="3">
    <source>
        <dbReference type="EMBL" id="MBC8590640.1"/>
    </source>
</evidence>
<dbReference type="GO" id="GO:0006260">
    <property type="term" value="P:DNA replication"/>
    <property type="evidence" value="ECO:0007669"/>
    <property type="project" value="TreeGrafter"/>
</dbReference>
<dbReference type="InterPro" id="IPR027417">
    <property type="entry name" value="P-loop_NTPase"/>
</dbReference>
<dbReference type="PANTHER" id="PTHR30050">
    <property type="entry name" value="CHROMOSOMAL REPLICATION INITIATOR PROTEIN DNAA"/>
    <property type="match status" value="1"/>
</dbReference>
<evidence type="ECO:0000256" key="1">
    <source>
        <dbReference type="SAM" id="Coils"/>
    </source>
</evidence>
<dbReference type="CDD" id="cd00009">
    <property type="entry name" value="AAA"/>
    <property type="match status" value="1"/>
</dbReference>
<accession>A0A926IMN8</accession>
<dbReference type="EMBL" id="JACRTK010000002">
    <property type="protein sequence ID" value="MBC8590640.1"/>
    <property type="molecule type" value="Genomic_DNA"/>
</dbReference>
<proteinExistence type="predicted"/>
<protein>
    <submittedName>
        <fullName evidence="3">ATP-binding protein</fullName>
    </submittedName>
</protein>
<dbReference type="Pfam" id="PF01695">
    <property type="entry name" value="IstB_IS21"/>
    <property type="match status" value="1"/>
</dbReference>
<name>A0A926IMN8_9FIRM</name>
<keyword evidence="4" id="KW-1185">Reference proteome</keyword>
<evidence type="ECO:0000313" key="4">
    <source>
        <dbReference type="Proteomes" id="UP000601522"/>
    </source>
</evidence>
<sequence>MEQVTMSINQMQQKLMDLQRKMPKGQESHHYNCNICKDQGFIFKNIDGYEVASKCQCKLREEVLSKSNNSGLGDLFKTRTFETYRTEEDYQRVIKSKAIKFTKEFLGGNRSSLAILGQSGVGKTHIMTAVAGKLIDKNIEVKYYIADEIIQRLNACKYDEENYNKEFSRIANASVLFIDDLFKSSIQEYYKTESINKEDLRIIFQIINYRYNTNKPILLNSEIHYERFAELDQAIIGRINEMCNYEYLISIKPDRNKNYRLRRK</sequence>